<evidence type="ECO:0000259" key="5">
    <source>
        <dbReference type="Pfam" id="PF00271"/>
    </source>
</evidence>
<sequence>MNSLFQQDNEYDMHALWTQTSNFPSPAKMISKRSGKTSKKIPLMTTMMTGKDYMYNEDVLGDDDDEAESTPYQAPERQPKPGTFDPTQRAASRDIFTDRVKTIISIIENVQFETSQDKIIVVSCSVMFLDVINETMTRRRSTDEEFNYRAERYDGTASTDERRHIAQNFNRTSYGPTVLLLSAHTGGTGLNLTGPSRAILCEP</sequence>
<feature type="domain" description="Helicase C-terminal" evidence="5">
    <location>
        <begin position="105"/>
        <end position="201"/>
    </location>
</feature>
<dbReference type="InterPro" id="IPR050628">
    <property type="entry name" value="SNF2_RAD54_helicase_TF"/>
</dbReference>
<organism evidence="6 7">
    <name type="scientific">Fusarium culmorum</name>
    <dbReference type="NCBI Taxonomy" id="5516"/>
    <lineage>
        <taxon>Eukaryota</taxon>
        <taxon>Fungi</taxon>
        <taxon>Dikarya</taxon>
        <taxon>Ascomycota</taxon>
        <taxon>Pezizomycotina</taxon>
        <taxon>Sordariomycetes</taxon>
        <taxon>Hypocreomycetidae</taxon>
        <taxon>Hypocreales</taxon>
        <taxon>Nectriaceae</taxon>
        <taxon>Fusarium</taxon>
    </lineage>
</organism>
<evidence type="ECO:0000313" key="7">
    <source>
        <dbReference type="Proteomes" id="UP000241587"/>
    </source>
</evidence>
<feature type="region of interest" description="Disordered" evidence="4">
    <location>
        <begin position="57"/>
        <end position="91"/>
    </location>
</feature>
<evidence type="ECO:0000256" key="1">
    <source>
        <dbReference type="ARBA" id="ARBA00022741"/>
    </source>
</evidence>
<proteinExistence type="predicted"/>
<name>A0A2T4HAP3_FUSCU</name>
<keyword evidence="3" id="KW-0067">ATP-binding</keyword>
<evidence type="ECO:0000256" key="3">
    <source>
        <dbReference type="ARBA" id="ARBA00022840"/>
    </source>
</evidence>
<reference evidence="6 7" key="1">
    <citation type="submission" date="2018-02" db="EMBL/GenBank/DDBJ databases">
        <title>Fusarium culmorum secondary metabolites in fungal-bacterial-plant interactions.</title>
        <authorList>
            <person name="Schmidt R."/>
        </authorList>
    </citation>
    <scope>NUCLEOTIDE SEQUENCE [LARGE SCALE GENOMIC DNA]</scope>
    <source>
        <strain evidence="6 7">PV</strain>
    </source>
</reference>
<dbReference type="Gene3D" id="3.40.50.300">
    <property type="entry name" value="P-loop containing nucleotide triphosphate hydrolases"/>
    <property type="match status" value="1"/>
</dbReference>
<dbReference type="OrthoDB" id="5105430at2759"/>
<gene>
    <name evidence="6" type="ORF">FCULG_00003591</name>
</gene>
<dbReference type="EMBL" id="PVEM01000001">
    <property type="protein sequence ID" value="PTD12815.1"/>
    <property type="molecule type" value="Genomic_DNA"/>
</dbReference>
<dbReference type="InterPro" id="IPR027417">
    <property type="entry name" value="P-loop_NTPase"/>
</dbReference>
<comment type="caution">
    <text evidence="6">The sequence shown here is derived from an EMBL/GenBank/DDBJ whole genome shotgun (WGS) entry which is preliminary data.</text>
</comment>
<evidence type="ECO:0000313" key="6">
    <source>
        <dbReference type="EMBL" id="PTD12815.1"/>
    </source>
</evidence>
<dbReference type="GO" id="GO:0005524">
    <property type="term" value="F:ATP binding"/>
    <property type="evidence" value="ECO:0007669"/>
    <property type="project" value="UniProtKB-KW"/>
</dbReference>
<dbReference type="CDD" id="cd18793">
    <property type="entry name" value="SF2_C_SNF"/>
    <property type="match status" value="1"/>
</dbReference>
<keyword evidence="2" id="KW-0378">Hydrolase</keyword>
<evidence type="ECO:0000256" key="4">
    <source>
        <dbReference type="SAM" id="MobiDB-lite"/>
    </source>
</evidence>
<dbReference type="GO" id="GO:0005634">
    <property type="term" value="C:nucleus"/>
    <property type="evidence" value="ECO:0007669"/>
    <property type="project" value="TreeGrafter"/>
</dbReference>
<feature type="compositionally biased region" description="Acidic residues" evidence="4">
    <location>
        <begin position="59"/>
        <end position="68"/>
    </location>
</feature>
<dbReference type="PANTHER" id="PTHR45626">
    <property type="entry name" value="TRANSCRIPTION TERMINATION FACTOR 2-RELATED"/>
    <property type="match status" value="1"/>
</dbReference>
<dbReference type="GO" id="GO:0016787">
    <property type="term" value="F:hydrolase activity"/>
    <property type="evidence" value="ECO:0007669"/>
    <property type="project" value="UniProtKB-KW"/>
</dbReference>
<accession>A0A2T4HAP3</accession>
<dbReference type="InterPro" id="IPR049730">
    <property type="entry name" value="SNF2/RAD54-like_C"/>
</dbReference>
<keyword evidence="1" id="KW-0547">Nucleotide-binding</keyword>
<dbReference type="AlphaFoldDB" id="A0A2T4HAP3"/>
<dbReference type="GO" id="GO:0006281">
    <property type="term" value="P:DNA repair"/>
    <property type="evidence" value="ECO:0007669"/>
    <property type="project" value="TreeGrafter"/>
</dbReference>
<dbReference type="GO" id="GO:0008094">
    <property type="term" value="F:ATP-dependent activity, acting on DNA"/>
    <property type="evidence" value="ECO:0007669"/>
    <property type="project" value="TreeGrafter"/>
</dbReference>
<keyword evidence="7" id="KW-1185">Reference proteome</keyword>
<dbReference type="Proteomes" id="UP000241587">
    <property type="component" value="Unassembled WGS sequence"/>
</dbReference>
<evidence type="ECO:0000256" key="2">
    <source>
        <dbReference type="ARBA" id="ARBA00022801"/>
    </source>
</evidence>
<dbReference type="SUPFAM" id="SSF52540">
    <property type="entry name" value="P-loop containing nucleoside triphosphate hydrolases"/>
    <property type="match status" value="1"/>
</dbReference>
<dbReference type="Pfam" id="PF00271">
    <property type="entry name" value="Helicase_C"/>
    <property type="match status" value="1"/>
</dbReference>
<protein>
    <recommendedName>
        <fullName evidence="5">Helicase C-terminal domain-containing protein</fullName>
    </recommendedName>
</protein>
<dbReference type="InterPro" id="IPR001650">
    <property type="entry name" value="Helicase_C-like"/>
</dbReference>